<dbReference type="PANTHER" id="PTHR31503:SF22">
    <property type="entry name" value="VACUOLAR CALCIUM ION TRANSPORTER"/>
    <property type="match status" value="1"/>
</dbReference>
<dbReference type="AlphaFoldDB" id="A0A7N2LT14"/>
<organism evidence="4 5">
    <name type="scientific">Quercus lobata</name>
    <name type="common">Valley oak</name>
    <dbReference type="NCBI Taxonomy" id="97700"/>
    <lineage>
        <taxon>Eukaryota</taxon>
        <taxon>Viridiplantae</taxon>
        <taxon>Streptophyta</taxon>
        <taxon>Embryophyta</taxon>
        <taxon>Tracheophyta</taxon>
        <taxon>Spermatophyta</taxon>
        <taxon>Magnoliopsida</taxon>
        <taxon>eudicotyledons</taxon>
        <taxon>Gunneridae</taxon>
        <taxon>Pentapetalae</taxon>
        <taxon>rosids</taxon>
        <taxon>fabids</taxon>
        <taxon>Fagales</taxon>
        <taxon>Fagaceae</taxon>
        <taxon>Quercus</taxon>
    </lineage>
</organism>
<dbReference type="Gramene" id="QL05p084058:mrna">
    <property type="protein sequence ID" value="QL05p084058:mrna"/>
    <property type="gene ID" value="QL05p084058"/>
</dbReference>
<name>A0A7N2LT14_QUELO</name>
<evidence type="ECO:0000313" key="5">
    <source>
        <dbReference type="Proteomes" id="UP000594261"/>
    </source>
</evidence>
<feature type="signal peptide" evidence="3">
    <location>
        <begin position="1"/>
        <end position="17"/>
    </location>
</feature>
<reference evidence="4" key="2">
    <citation type="submission" date="2021-01" db="UniProtKB">
        <authorList>
            <consortium name="EnsemblPlants"/>
        </authorList>
    </citation>
    <scope>IDENTIFICATION</scope>
</reference>
<dbReference type="GO" id="GO:0009705">
    <property type="term" value="C:plant-type vacuole membrane"/>
    <property type="evidence" value="ECO:0007669"/>
    <property type="project" value="TreeGrafter"/>
</dbReference>
<evidence type="ECO:0000313" key="4">
    <source>
        <dbReference type="EnsemblPlants" id="QL05p084058:mrna"/>
    </source>
</evidence>
<dbReference type="OMA" id="THNEVHR"/>
<dbReference type="EnsemblPlants" id="QL05p084058:mrna">
    <property type="protein sequence ID" value="QL05p084058:mrna"/>
    <property type="gene ID" value="QL05p084058"/>
</dbReference>
<dbReference type="GO" id="GO:0015369">
    <property type="term" value="F:calcium:proton antiporter activity"/>
    <property type="evidence" value="ECO:0007669"/>
    <property type="project" value="TreeGrafter"/>
</dbReference>
<evidence type="ECO:0000256" key="1">
    <source>
        <dbReference type="ARBA" id="ARBA00022449"/>
    </source>
</evidence>
<dbReference type="InterPro" id="IPR004713">
    <property type="entry name" value="CaH_exchang"/>
</dbReference>
<keyword evidence="1" id="KW-0813">Transport</keyword>
<keyword evidence="1" id="KW-0050">Antiport</keyword>
<keyword evidence="2" id="KW-0406">Ion transport</keyword>
<evidence type="ECO:0000256" key="3">
    <source>
        <dbReference type="SAM" id="SignalP"/>
    </source>
</evidence>
<accession>A0A7N2LT14</accession>
<dbReference type="InParanoid" id="A0A7N2LT14"/>
<proteinExistence type="predicted"/>
<dbReference type="GO" id="GO:0006874">
    <property type="term" value="P:intracellular calcium ion homeostasis"/>
    <property type="evidence" value="ECO:0007669"/>
    <property type="project" value="TreeGrafter"/>
</dbReference>
<dbReference type="Proteomes" id="UP000594261">
    <property type="component" value="Chromosome 5"/>
</dbReference>
<evidence type="ECO:0000256" key="2">
    <source>
        <dbReference type="ARBA" id="ARBA00023065"/>
    </source>
</evidence>
<keyword evidence="5" id="KW-1185">Reference proteome</keyword>
<dbReference type="PANTHER" id="PTHR31503">
    <property type="entry name" value="VACUOLAR CALCIUM ION TRANSPORTER"/>
    <property type="match status" value="1"/>
</dbReference>
<dbReference type="EMBL" id="LRBV02000005">
    <property type="status" value="NOT_ANNOTATED_CDS"/>
    <property type="molecule type" value="Genomic_DNA"/>
</dbReference>
<keyword evidence="3" id="KW-0732">Signal</keyword>
<reference evidence="4 5" key="1">
    <citation type="journal article" date="2016" name="G3 (Bethesda)">
        <title>First Draft Assembly and Annotation of the Genome of a California Endemic Oak Quercus lobata Nee (Fagaceae).</title>
        <authorList>
            <person name="Sork V.L."/>
            <person name="Fitz-Gibbon S.T."/>
            <person name="Puiu D."/>
            <person name="Crepeau M."/>
            <person name="Gugger P.F."/>
            <person name="Sherman R."/>
            <person name="Stevens K."/>
            <person name="Langley C.H."/>
            <person name="Pellegrini M."/>
            <person name="Salzberg S.L."/>
        </authorList>
    </citation>
    <scope>NUCLEOTIDE SEQUENCE [LARGE SCALE GENOMIC DNA]</scope>
    <source>
        <strain evidence="4 5">cv. SW786</strain>
    </source>
</reference>
<protein>
    <submittedName>
        <fullName evidence="4">Uncharacterized protein</fullName>
    </submittedName>
</protein>
<feature type="chain" id="PRO_5029478490" evidence="3">
    <location>
        <begin position="18"/>
        <end position="69"/>
    </location>
</feature>
<sequence>MWLMAFMAIMFPTLLHSTNTEVYFGKSELSLSRFNSFIMLVTYMSYVFYQLKFQQKQNPIDEVSPLLKC</sequence>